<dbReference type="CDD" id="cd07045">
    <property type="entry name" value="BMC_CcmK_like"/>
    <property type="match status" value="1"/>
</dbReference>
<comment type="similarity">
    <text evidence="3">Belongs to the bacterial microcompartments protein family.</text>
</comment>
<evidence type="ECO:0000313" key="6">
    <source>
        <dbReference type="Proteomes" id="UP000215185"/>
    </source>
</evidence>
<dbReference type="GO" id="GO:0031469">
    <property type="term" value="C:bacterial microcompartment"/>
    <property type="evidence" value="ECO:0007669"/>
    <property type="project" value="UniProtKB-SubCell"/>
</dbReference>
<dbReference type="PANTHER" id="PTHR33941">
    <property type="entry name" value="PROPANEDIOL UTILIZATION PROTEIN PDUA"/>
    <property type="match status" value="1"/>
</dbReference>
<accession>A0A239SN77</accession>
<dbReference type="Gene3D" id="3.30.70.1710">
    <property type="match status" value="1"/>
</dbReference>
<proteinExistence type="inferred from homology"/>
<dbReference type="InterPro" id="IPR050575">
    <property type="entry name" value="BMC_shell"/>
</dbReference>
<evidence type="ECO:0000256" key="2">
    <source>
        <dbReference type="ARBA" id="ARBA00024446"/>
    </source>
</evidence>
<dbReference type="SUPFAM" id="SSF143414">
    <property type="entry name" value="CcmK-like"/>
    <property type="match status" value="1"/>
</dbReference>
<evidence type="ECO:0000256" key="3">
    <source>
        <dbReference type="PROSITE-ProRule" id="PRU01278"/>
    </source>
</evidence>
<dbReference type="PANTHER" id="PTHR33941:SF11">
    <property type="entry name" value="BACTERIAL MICROCOMPARTMENT SHELL PROTEIN PDUJ"/>
    <property type="match status" value="1"/>
</dbReference>
<keyword evidence="6" id="KW-1185">Reference proteome</keyword>
<evidence type="ECO:0000259" key="4">
    <source>
        <dbReference type="PROSITE" id="PS51930"/>
    </source>
</evidence>
<dbReference type="InterPro" id="IPR044872">
    <property type="entry name" value="CcmK/CsoS1_BMC"/>
</dbReference>
<dbReference type="AlphaFoldDB" id="A0A239SN77"/>
<dbReference type="STRING" id="1123308.GCA_000380085_01320"/>
<gene>
    <name evidence="5" type="primary">csoS1A</name>
    <name evidence="5" type="ORF">SAMEA4412692_00342</name>
</gene>
<feature type="domain" description="BMC" evidence="4">
    <location>
        <begin position="5"/>
        <end position="89"/>
    </location>
</feature>
<sequence length="188" mass="20537">MTKRALGLIEVRGYLGAVVAADAAVKAANVSLLNIETVKAGLNTVQLIGDVSAVRAAVDAAVEEVGDKPYYLASHVISRLDDQTNILFQSRQEELTQTTEAVTEPLVQEENETLVTAEEHPSDTVVEIADGAKEKTAYTREELEKLKVVQLRSIAYREEGIDLSKKEIKFANKRSLIEALIKITGKES</sequence>
<evidence type="ECO:0000313" key="5">
    <source>
        <dbReference type="EMBL" id="SNU86702.1"/>
    </source>
</evidence>
<dbReference type="eggNOG" id="COG4577">
    <property type="taxonomic scope" value="Bacteria"/>
</dbReference>
<dbReference type="OrthoDB" id="9812608at2"/>
<reference evidence="5 6" key="1">
    <citation type="submission" date="2017-06" db="EMBL/GenBank/DDBJ databases">
        <authorList>
            <consortium name="Pathogen Informatics"/>
        </authorList>
    </citation>
    <scope>NUCLEOTIDE SEQUENCE [LARGE SCALE GENOMIC DNA]</scope>
    <source>
        <strain evidence="5 6">NCTC13788</strain>
    </source>
</reference>
<protein>
    <submittedName>
        <fullName evidence="5">Ethanolamine utilization protein</fullName>
    </submittedName>
</protein>
<dbReference type="PROSITE" id="PS51930">
    <property type="entry name" value="BMC_2"/>
    <property type="match status" value="1"/>
</dbReference>
<dbReference type="InterPro" id="IPR000249">
    <property type="entry name" value="BMC_dom"/>
</dbReference>
<dbReference type="EMBL" id="LT906439">
    <property type="protein sequence ID" value="SNU86702.1"/>
    <property type="molecule type" value="Genomic_DNA"/>
</dbReference>
<dbReference type="InterPro" id="IPR037233">
    <property type="entry name" value="CcmK-like_sf"/>
</dbReference>
<organism evidence="5 6">
    <name type="scientific">Streptococcus merionis</name>
    <dbReference type="NCBI Taxonomy" id="400065"/>
    <lineage>
        <taxon>Bacteria</taxon>
        <taxon>Bacillati</taxon>
        <taxon>Bacillota</taxon>
        <taxon>Bacilli</taxon>
        <taxon>Lactobacillales</taxon>
        <taxon>Streptococcaceae</taxon>
        <taxon>Streptococcus</taxon>
    </lineage>
</organism>
<name>A0A239SN77_9STRE</name>
<comment type="subcellular location">
    <subcellularLocation>
        <location evidence="1">Bacterial microcompartment</location>
    </subcellularLocation>
</comment>
<keyword evidence="2" id="KW-1283">Bacterial microcompartment</keyword>
<dbReference type="SMART" id="SM00877">
    <property type="entry name" value="BMC"/>
    <property type="match status" value="1"/>
</dbReference>
<dbReference type="Proteomes" id="UP000215185">
    <property type="component" value="Chromosome 1"/>
</dbReference>
<evidence type="ECO:0000256" key="1">
    <source>
        <dbReference type="ARBA" id="ARBA00024322"/>
    </source>
</evidence>
<dbReference type="Pfam" id="PF00936">
    <property type="entry name" value="BMC"/>
    <property type="match status" value="1"/>
</dbReference>
<dbReference type="RefSeq" id="WP_018373871.1">
    <property type="nucleotide sequence ID" value="NZ_LT906439.1"/>
</dbReference>
<dbReference type="KEGG" id="smen:SAMEA4412692_0342"/>